<organism evidence="1 2">
    <name type="scientific">Candidatus Gallionella acididurans</name>
    <dbReference type="NCBI Taxonomy" id="1796491"/>
    <lineage>
        <taxon>Bacteria</taxon>
        <taxon>Pseudomonadati</taxon>
        <taxon>Pseudomonadota</taxon>
        <taxon>Betaproteobacteria</taxon>
        <taxon>Nitrosomonadales</taxon>
        <taxon>Gallionellaceae</taxon>
        <taxon>Gallionella</taxon>
    </lineage>
</organism>
<protein>
    <submittedName>
        <fullName evidence="1">Uncharacterized protein</fullName>
    </submittedName>
</protein>
<dbReference type="EMBL" id="LSLI01000064">
    <property type="protein sequence ID" value="KXS31643.1"/>
    <property type="molecule type" value="Genomic_DNA"/>
</dbReference>
<dbReference type="AlphaFoldDB" id="A0A139BS55"/>
<sequence>MPGMIESIADLAANIHAINQRAVCEYAPLVEAILRSRSQDKCHIERTLDGMLDFCGCEPVLQLYRRLCRHYWDIDLTATAFYVEAYRKVWDAEEEEK</sequence>
<dbReference type="PATRIC" id="fig|1796491.3.peg.2453"/>
<dbReference type="Proteomes" id="UP000070578">
    <property type="component" value="Unassembled WGS sequence"/>
</dbReference>
<reference evidence="1 2" key="1">
    <citation type="submission" date="2016-02" db="EMBL/GenBank/DDBJ databases">
        <authorList>
            <person name="Wen L."/>
            <person name="He K."/>
            <person name="Yang H."/>
        </authorList>
    </citation>
    <scope>NUCLEOTIDE SEQUENCE [LARGE SCALE GENOMIC DNA]</scope>
    <source>
        <strain evidence="1">ShG14-8</strain>
    </source>
</reference>
<evidence type="ECO:0000313" key="1">
    <source>
        <dbReference type="EMBL" id="KXS31643.1"/>
    </source>
</evidence>
<name>A0A139BS55_9PROT</name>
<reference evidence="1 2" key="2">
    <citation type="submission" date="2016-03" db="EMBL/GenBank/DDBJ databases">
        <title>New uncultured bacterium of the family Gallionellaceae from acid mine drainage: description and reconstruction of genome based on metagenomic analysis of microbial community.</title>
        <authorList>
            <person name="Kadnikov V."/>
            <person name="Ivasenko D."/>
            <person name="Beletsky A."/>
            <person name="Mardanov A."/>
            <person name="Danilova E."/>
            <person name="Pimenov N."/>
            <person name="Karnachuk O."/>
            <person name="Ravin N."/>
        </authorList>
    </citation>
    <scope>NUCLEOTIDE SEQUENCE [LARGE SCALE GENOMIC DNA]</scope>
    <source>
        <strain evidence="1">ShG14-8</strain>
    </source>
</reference>
<comment type="caution">
    <text evidence="1">The sequence shown here is derived from an EMBL/GenBank/DDBJ whole genome shotgun (WGS) entry which is preliminary data.</text>
</comment>
<gene>
    <name evidence="1" type="ORF">AWT59_2244</name>
</gene>
<accession>A0A139BS55</accession>
<evidence type="ECO:0000313" key="2">
    <source>
        <dbReference type="Proteomes" id="UP000070578"/>
    </source>
</evidence>
<proteinExistence type="predicted"/>